<dbReference type="InterPro" id="IPR042115">
    <property type="entry name" value="PriA_3primeBD_sf"/>
</dbReference>
<evidence type="ECO:0000313" key="16">
    <source>
        <dbReference type="Proteomes" id="UP000237222"/>
    </source>
</evidence>
<keyword evidence="6 12" id="KW-0347">Helicase</keyword>
<keyword evidence="7 12" id="KW-0862">Zinc</keyword>
<dbReference type="GO" id="GO:0006270">
    <property type="term" value="P:DNA replication initiation"/>
    <property type="evidence" value="ECO:0007669"/>
    <property type="project" value="TreeGrafter"/>
</dbReference>
<dbReference type="InterPro" id="IPR005259">
    <property type="entry name" value="PriA"/>
</dbReference>
<dbReference type="GO" id="GO:0005524">
    <property type="term" value="F:ATP binding"/>
    <property type="evidence" value="ECO:0007669"/>
    <property type="project" value="UniProtKB-UniRule"/>
</dbReference>
<dbReference type="NCBIfam" id="TIGR00595">
    <property type="entry name" value="priA"/>
    <property type="match status" value="1"/>
</dbReference>
<dbReference type="GO" id="GO:0006302">
    <property type="term" value="P:double-strand break repair"/>
    <property type="evidence" value="ECO:0007669"/>
    <property type="project" value="InterPro"/>
</dbReference>
<dbReference type="PANTHER" id="PTHR30580">
    <property type="entry name" value="PRIMOSOMAL PROTEIN N"/>
    <property type="match status" value="1"/>
</dbReference>
<dbReference type="InterPro" id="IPR041222">
    <property type="entry name" value="PriA_3primeBD"/>
</dbReference>
<dbReference type="InterPro" id="IPR014001">
    <property type="entry name" value="Helicase_ATP-bd"/>
</dbReference>
<keyword evidence="2 12" id="KW-0235">DNA replication</keyword>
<reference evidence="15" key="1">
    <citation type="submission" date="2018-01" db="EMBL/GenBank/DDBJ databases">
        <authorList>
            <person name="Yu X.-D."/>
        </authorList>
    </citation>
    <scope>NUCLEOTIDE SEQUENCE</scope>
    <source>
        <strain evidence="15">ZX-21</strain>
    </source>
</reference>
<dbReference type="OrthoDB" id="9759544at2"/>
<dbReference type="HAMAP" id="MF_00983">
    <property type="entry name" value="PriA"/>
    <property type="match status" value="1"/>
</dbReference>
<comment type="catalytic activity">
    <reaction evidence="12">
        <text>Couples ATP hydrolysis with the unwinding of duplex DNA by translocating in the 3'-5' direction.</text>
        <dbReference type="EC" id="5.6.2.4"/>
    </reaction>
</comment>
<dbReference type="Pfam" id="PF00270">
    <property type="entry name" value="DEAD"/>
    <property type="match status" value="1"/>
</dbReference>
<keyword evidence="9 12" id="KW-0238">DNA-binding</keyword>
<protein>
    <recommendedName>
        <fullName evidence="12">Replication restart protein PriA</fullName>
    </recommendedName>
    <alternativeName>
        <fullName evidence="12">ATP-dependent DNA helicase PriA</fullName>
        <ecNumber evidence="12">5.6.2.4</ecNumber>
    </alternativeName>
    <alternativeName>
        <fullName evidence="12">DNA 3'-5' helicase PriA</fullName>
    </alternativeName>
</protein>
<dbReference type="InterPro" id="IPR040498">
    <property type="entry name" value="PriA_CRR"/>
</dbReference>
<dbReference type="Pfam" id="PF18319">
    <property type="entry name" value="Zn_ribbon_PriA"/>
    <property type="match status" value="1"/>
</dbReference>
<dbReference type="AlphaFoldDB" id="A0A2S4HFI5"/>
<keyword evidence="5 12" id="KW-0378">Hydrolase</keyword>
<feature type="binding site" evidence="12">
    <location>
        <position position="463"/>
    </location>
    <ligand>
        <name>Zn(2+)</name>
        <dbReference type="ChEBI" id="CHEBI:29105"/>
        <label>2</label>
    </ligand>
</feature>
<dbReference type="EMBL" id="PQGG01000024">
    <property type="protein sequence ID" value="POP52752.1"/>
    <property type="molecule type" value="Genomic_DNA"/>
</dbReference>
<evidence type="ECO:0000256" key="6">
    <source>
        <dbReference type="ARBA" id="ARBA00022806"/>
    </source>
</evidence>
<evidence type="ECO:0000256" key="3">
    <source>
        <dbReference type="ARBA" id="ARBA00022723"/>
    </source>
</evidence>
<evidence type="ECO:0000256" key="8">
    <source>
        <dbReference type="ARBA" id="ARBA00022840"/>
    </source>
</evidence>
<feature type="binding site" evidence="12">
    <location>
        <position position="445"/>
    </location>
    <ligand>
        <name>Zn(2+)</name>
        <dbReference type="ChEBI" id="CHEBI:29105"/>
        <label>2</label>
    </ligand>
</feature>
<feature type="domain" description="Helicase ATP-binding" evidence="13">
    <location>
        <begin position="208"/>
        <end position="374"/>
    </location>
</feature>
<evidence type="ECO:0000256" key="5">
    <source>
        <dbReference type="ARBA" id="ARBA00022801"/>
    </source>
</evidence>
<evidence type="ECO:0000259" key="14">
    <source>
        <dbReference type="PROSITE" id="PS51194"/>
    </source>
</evidence>
<name>A0A2S4HFI5_9GAMM</name>
<keyword evidence="8 12" id="KW-0067">ATP-binding</keyword>
<dbReference type="EC" id="5.6.2.4" evidence="12"/>
<comment type="similarity">
    <text evidence="12">Belongs to the helicase family. PriA subfamily.</text>
</comment>
<dbReference type="Pfam" id="PF17764">
    <property type="entry name" value="PriA_3primeBD"/>
    <property type="match status" value="1"/>
</dbReference>
<dbReference type="InterPro" id="IPR011545">
    <property type="entry name" value="DEAD/DEAH_box_helicase_dom"/>
</dbReference>
<dbReference type="SUPFAM" id="SSF52540">
    <property type="entry name" value="P-loop containing nucleoside triphosphate hydrolases"/>
    <property type="match status" value="1"/>
</dbReference>
<keyword evidence="1 12" id="KW-0639">Primosome</keyword>
<dbReference type="FunFam" id="3.40.50.300:FF:000489">
    <property type="entry name" value="Primosome assembly protein PriA"/>
    <property type="match status" value="1"/>
</dbReference>
<organism evidence="15 16">
    <name type="scientific">Zhongshania marina</name>
    <dbReference type="NCBI Taxonomy" id="2304603"/>
    <lineage>
        <taxon>Bacteria</taxon>
        <taxon>Pseudomonadati</taxon>
        <taxon>Pseudomonadota</taxon>
        <taxon>Gammaproteobacteria</taxon>
        <taxon>Cellvibrionales</taxon>
        <taxon>Spongiibacteraceae</taxon>
        <taxon>Zhongshania</taxon>
    </lineage>
</organism>
<dbReference type="Gene3D" id="3.40.1440.60">
    <property type="entry name" value="PriA, 3(prime) DNA-binding domain"/>
    <property type="match status" value="1"/>
</dbReference>
<dbReference type="SMART" id="SM00487">
    <property type="entry name" value="DEXDc"/>
    <property type="match status" value="1"/>
</dbReference>
<dbReference type="NCBIfam" id="NF004067">
    <property type="entry name" value="PRK05580.1-4"/>
    <property type="match status" value="1"/>
</dbReference>
<dbReference type="PROSITE" id="PS51192">
    <property type="entry name" value="HELICASE_ATP_BIND_1"/>
    <property type="match status" value="1"/>
</dbReference>
<evidence type="ECO:0000256" key="12">
    <source>
        <dbReference type="HAMAP-Rule" id="MF_00983"/>
    </source>
</evidence>
<dbReference type="CDD" id="cd17929">
    <property type="entry name" value="DEXHc_priA"/>
    <property type="match status" value="1"/>
</dbReference>
<dbReference type="GO" id="GO:0043138">
    <property type="term" value="F:3'-5' DNA helicase activity"/>
    <property type="evidence" value="ECO:0007669"/>
    <property type="project" value="UniProtKB-EC"/>
</dbReference>
<dbReference type="GO" id="GO:0006310">
    <property type="term" value="P:DNA recombination"/>
    <property type="evidence" value="ECO:0007669"/>
    <property type="project" value="InterPro"/>
</dbReference>
<dbReference type="Pfam" id="PF00271">
    <property type="entry name" value="Helicase_C"/>
    <property type="match status" value="1"/>
</dbReference>
<dbReference type="Proteomes" id="UP000237222">
    <property type="component" value="Unassembled WGS sequence"/>
</dbReference>
<dbReference type="RefSeq" id="WP_103684376.1">
    <property type="nucleotide sequence ID" value="NZ_PQGG01000024.1"/>
</dbReference>
<evidence type="ECO:0000256" key="4">
    <source>
        <dbReference type="ARBA" id="ARBA00022741"/>
    </source>
</evidence>
<dbReference type="GO" id="GO:0006269">
    <property type="term" value="P:DNA replication, synthesis of primer"/>
    <property type="evidence" value="ECO:0007669"/>
    <property type="project" value="UniProtKB-KW"/>
</dbReference>
<comment type="cofactor">
    <cofactor evidence="12">
        <name>Zn(2+)</name>
        <dbReference type="ChEBI" id="CHEBI:29105"/>
    </cofactor>
    <text evidence="12">Binds 2 zinc ions per subunit.</text>
</comment>
<sequence length="727" mass="80392">MPKLVSIAVPCPLRRGFDYLWPESLEQAPELGMRVSIPFGPRRLVGVIIATDVSNTIPSNKMKAVLKVLDSKPTLPPELVALGLWAADYYHHPIGDCIQQMLPVTLRKAEPAKEKPAQYWQCSEQINQLPALSARAHQQRSLLSVIEQSGQLSRRQIKDLGYSNNVLNTLINGGYLCKADAPLAKPRDAQANKPILNSEQEDAVNTIFNALGRFERFLLDGVTGSGKTEVYLRAIEHCLAREEQALVLIPEIGLTPQTLQRFEQRFPGQVSTLHSGLSDGERLLNWQNIQSGKHQILLGTRSAVFTPFNKLGLIIVDEEHDASYKQQDSWRYSARDIAVKRGADHHCPVVLGSATPSLDSLHNVAQSRYQLLELRERAGGASAPSVRLLDIRNEALDEGLSESLLEATTRTLEAGNQALIFLNRRGFSPQLQCHSCGWLANCQACDAKMTVHFGRRELRCHHCDASEALPSICPQCHNHQLIFQGPGTERLELSLKRHFPDVAVIRIDRDTTSAKGSMQSLVDDIHTGKPCILVGTQMLAKGHHFPDVTLVGIVDIDGGLFSADFRGPERSGQLLVQVAGRAGRADKLGTVYIQTHCPEHPALQALVNEGYQPFAQQLLAERRLFSLPPISFSAVIRADATSLQAAEAFLEQIRATLPNGDTQWSIVGPLPAPMTRKAGRFRAALILQAERRSLLHQHLHTACHIGDQLNKAQNLRWSVDVDPIDLF</sequence>
<comment type="function">
    <text evidence="12">Initiates the restart of stalled replication forks, which reloads the replicative helicase on sites other than the origin of replication. Recognizes and binds to abandoned replication forks and remodels them to uncover a helicase loading site. Promotes assembly of the primosome at these replication forks.</text>
</comment>
<evidence type="ECO:0000313" key="15">
    <source>
        <dbReference type="EMBL" id="POP52752.1"/>
    </source>
</evidence>
<dbReference type="GO" id="GO:0003677">
    <property type="term" value="F:DNA binding"/>
    <property type="evidence" value="ECO:0007669"/>
    <property type="project" value="UniProtKB-UniRule"/>
</dbReference>
<evidence type="ECO:0000256" key="11">
    <source>
        <dbReference type="ARBA" id="ARBA00048988"/>
    </source>
</evidence>
<dbReference type="GO" id="GO:1990077">
    <property type="term" value="C:primosome complex"/>
    <property type="evidence" value="ECO:0007669"/>
    <property type="project" value="UniProtKB-UniRule"/>
</dbReference>
<evidence type="ECO:0000256" key="7">
    <source>
        <dbReference type="ARBA" id="ARBA00022833"/>
    </source>
</evidence>
<dbReference type="InterPro" id="IPR041236">
    <property type="entry name" value="PriA_C"/>
</dbReference>
<comment type="catalytic activity">
    <reaction evidence="11 12">
        <text>ATP + H2O = ADP + phosphate + H(+)</text>
        <dbReference type="Rhea" id="RHEA:13065"/>
        <dbReference type="ChEBI" id="CHEBI:15377"/>
        <dbReference type="ChEBI" id="CHEBI:15378"/>
        <dbReference type="ChEBI" id="CHEBI:30616"/>
        <dbReference type="ChEBI" id="CHEBI:43474"/>
        <dbReference type="ChEBI" id="CHEBI:456216"/>
        <dbReference type="EC" id="5.6.2.4"/>
    </reaction>
</comment>
<evidence type="ECO:0000259" key="13">
    <source>
        <dbReference type="PROSITE" id="PS51192"/>
    </source>
</evidence>
<comment type="caution">
    <text evidence="15">The sequence shown here is derived from an EMBL/GenBank/DDBJ whole genome shotgun (WGS) entry which is preliminary data.</text>
</comment>
<evidence type="ECO:0000256" key="2">
    <source>
        <dbReference type="ARBA" id="ARBA00022705"/>
    </source>
</evidence>
<dbReference type="PROSITE" id="PS51194">
    <property type="entry name" value="HELICASE_CTER"/>
    <property type="match status" value="1"/>
</dbReference>
<evidence type="ECO:0000256" key="1">
    <source>
        <dbReference type="ARBA" id="ARBA00022515"/>
    </source>
</evidence>
<dbReference type="Pfam" id="PF18074">
    <property type="entry name" value="PriA_C"/>
    <property type="match status" value="1"/>
</dbReference>
<feature type="binding site" evidence="12">
    <location>
        <position position="473"/>
    </location>
    <ligand>
        <name>Zn(2+)</name>
        <dbReference type="ChEBI" id="CHEBI:29105"/>
        <label>1</label>
    </ligand>
</feature>
<dbReference type="GO" id="GO:0008270">
    <property type="term" value="F:zinc ion binding"/>
    <property type="evidence" value="ECO:0007669"/>
    <property type="project" value="UniProtKB-UniRule"/>
</dbReference>
<dbReference type="InterPro" id="IPR001650">
    <property type="entry name" value="Helicase_C-like"/>
</dbReference>
<comment type="subunit">
    <text evidence="12">Component of the replication restart primosome.</text>
</comment>
<evidence type="ECO:0000256" key="10">
    <source>
        <dbReference type="ARBA" id="ARBA00023235"/>
    </source>
</evidence>
<keyword evidence="4 12" id="KW-0547">Nucleotide-binding</keyword>
<evidence type="ECO:0000256" key="9">
    <source>
        <dbReference type="ARBA" id="ARBA00023125"/>
    </source>
</evidence>
<feature type="binding site" evidence="12">
    <location>
        <position position="433"/>
    </location>
    <ligand>
        <name>Zn(2+)</name>
        <dbReference type="ChEBI" id="CHEBI:29105"/>
        <label>1</label>
    </ligand>
</feature>
<accession>A0A2S4HFI5</accession>
<feature type="binding site" evidence="12">
    <location>
        <position position="460"/>
    </location>
    <ligand>
        <name>Zn(2+)</name>
        <dbReference type="ChEBI" id="CHEBI:29105"/>
        <label>2</label>
    </ligand>
</feature>
<dbReference type="CDD" id="cd18804">
    <property type="entry name" value="SF2_C_priA"/>
    <property type="match status" value="1"/>
</dbReference>
<feature type="binding site" evidence="12">
    <location>
        <position position="436"/>
    </location>
    <ligand>
        <name>Zn(2+)</name>
        <dbReference type="ChEBI" id="CHEBI:29105"/>
        <label>1</label>
    </ligand>
</feature>
<feature type="binding site" evidence="12">
    <location>
        <position position="442"/>
    </location>
    <ligand>
        <name>Zn(2+)</name>
        <dbReference type="ChEBI" id="CHEBI:29105"/>
        <label>2</label>
    </ligand>
</feature>
<keyword evidence="3 12" id="KW-0479">Metal-binding</keyword>
<dbReference type="InterPro" id="IPR027417">
    <property type="entry name" value="P-loop_NTPase"/>
</dbReference>
<keyword evidence="10 12" id="KW-0413">Isomerase</keyword>
<dbReference type="NCBIfam" id="NF004065">
    <property type="entry name" value="PRK05580.1-1"/>
    <property type="match status" value="1"/>
</dbReference>
<dbReference type="FunFam" id="3.40.1440.60:FF:000001">
    <property type="entry name" value="Primosomal protein N"/>
    <property type="match status" value="1"/>
</dbReference>
<dbReference type="Gene3D" id="3.40.50.300">
    <property type="entry name" value="P-loop containing nucleotide triphosphate hydrolases"/>
    <property type="match status" value="2"/>
</dbReference>
<dbReference type="PANTHER" id="PTHR30580:SF0">
    <property type="entry name" value="PRIMOSOMAL PROTEIN N"/>
    <property type="match status" value="1"/>
</dbReference>
<feature type="domain" description="Helicase C-terminal" evidence="14">
    <location>
        <begin position="468"/>
        <end position="622"/>
    </location>
</feature>
<feature type="binding site" evidence="12">
    <location>
        <position position="476"/>
    </location>
    <ligand>
        <name>Zn(2+)</name>
        <dbReference type="ChEBI" id="CHEBI:29105"/>
        <label>1</label>
    </ligand>
</feature>
<gene>
    <name evidence="12" type="primary">priA</name>
    <name evidence="15" type="ORF">C0068_10100</name>
</gene>
<dbReference type="GO" id="GO:0016887">
    <property type="term" value="F:ATP hydrolysis activity"/>
    <property type="evidence" value="ECO:0007669"/>
    <property type="project" value="RHEA"/>
</dbReference>
<dbReference type="SMART" id="SM00490">
    <property type="entry name" value="HELICc"/>
    <property type="match status" value="1"/>
</dbReference>
<proteinExistence type="inferred from homology"/>